<reference evidence="5" key="2">
    <citation type="submission" date="2020-09" db="EMBL/GenBank/DDBJ databases">
        <authorList>
            <person name="Sun Q."/>
            <person name="Zhou Y."/>
        </authorList>
    </citation>
    <scope>NUCLEOTIDE SEQUENCE</scope>
    <source>
        <strain evidence="5">CGMCC 4.5737</strain>
    </source>
</reference>
<name>A0A8J3FUM2_9PSEU</name>
<dbReference type="PANTHER" id="PTHR43464:SF19">
    <property type="entry name" value="UBIQUINONE BIOSYNTHESIS O-METHYLTRANSFERASE, MITOCHONDRIAL"/>
    <property type="match status" value="1"/>
</dbReference>
<feature type="domain" description="Methyltransferase" evidence="4">
    <location>
        <begin position="81"/>
        <end position="170"/>
    </location>
</feature>
<dbReference type="GO" id="GO:0008168">
    <property type="term" value="F:methyltransferase activity"/>
    <property type="evidence" value="ECO:0007669"/>
    <property type="project" value="UniProtKB-KW"/>
</dbReference>
<dbReference type="SUPFAM" id="SSF53335">
    <property type="entry name" value="S-adenosyl-L-methionine-dependent methyltransferases"/>
    <property type="match status" value="1"/>
</dbReference>
<dbReference type="Pfam" id="PF13649">
    <property type="entry name" value="Methyltransf_25"/>
    <property type="match status" value="1"/>
</dbReference>
<evidence type="ECO:0000256" key="1">
    <source>
        <dbReference type="ARBA" id="ARBA00022603"/>
    </source>
</evidence>
<keyword evidence="1" id="KW-0489">Methyltransferase</keyword>
<evidence type="ECO:0000256" key="2">
    <source>
        <dbReference type="ARBA" id="ARBA00022679"/>
    </source>
</evidence>
<protein>
    <recommendedName>
        <fullName evidence="4">Methyltransferase domain-containing protein</fullName>
    </recommendedName>
</protein>
<accession>A0A8J3FUM2</accession>
<sequence>MPDESTGTRAAGRDGRRTLTEMYGHAYLKAEESGGRPGAAYLIYQLQNGVAFAEDVANYFAPPELWWPTDVLACKQVSGRVLDIGCGAGRHALAVAEAGHETVAIEPSSVAVAVSRRRGVDARIGGLGQLPDDIGTFDTFLLAGGGLHLLGVLDNARDALAELTKIANPGARLIGTTLLLEEDEFAAGEGDPDPGRALYRLRVEQGAEFTEWSEWGYTAEVRPERLAEVVAGTGWTIAEIEEAESPAMPVFPAQTGAGKAGESVIEGTDSPSLFTTYVAVLRLETP</sequence>
<dbReference type="Gene3D" id="3.40.50.150">
    <property type="entry name" value="Vaccinia Virus protein VP39"/>
    <property type="match status" value="1"/>
</dbReference>
<dbReference type="Proteomes" id="UP000637578">
    <property type="component" value="Unassembled WGS sequence"/>
</dbReference>
<dbReference type="AlphaFoldDB" id="A0A8J3FUM2"/>
<dbReference type="EMBL" id="BMMK01000001">
    <property type="protein sequence ID" value="GGM36325.1"/>
    <property type="molecule type" value="Genomic_DNA"/>
</dbReference>
<comment type="caution">
    <text evidence="5">The sequence shown here is derived from an EMBL/GenBank/DDBJ whole genome shotgun (WGS) entry which is preliminary data.</text>
</comment>
<evidence type="ECO:0000259" key="4">
    <source>
        <dbReference type="Pfam" id="PF13649"/>
    </source>
</evidence>
<evidence type="ECO:0000256" key="3">
    <source>
        <dbReference type="ARBA" id="ARBA00022691"/>
    </source>
</evidence>
<dbReference type="InterPro" id="IPR041698">
    <property type="entry name" value="Methyltransf_25"/>
</dbReference>
<dbReference type="InterPro" id="IPR029063">
    <property type="entry name" value="SAM-dependent_MTases_sf"/>
</dbReference>
<organism evidence="5 6">
    <name type="scientific">Longimycelium tulufanense</name>
    <dbReference type="NCBI Taxonomy" id="907463"/>
    <lineage>
        <taxon>Bacteria</taxon>
        <taxon>Bacillati</taxon>
        <taxon>Actinomycetota</taxon>
        <taxon>Actinomycetes</taxon>
        <taxon>Pseudonocardiales</taxon>
        <taxon>Pseudonocardiaceae</taxon>
        <taxon>Longimycelium</taxon>
    </lineage>
</organism>
<keyword evidence="2" id="KW-0808">Transferase</keyword>
<evidence type="ECO:0000313" key="6">
    <source>
        <dbReference type="Proteomes" id="UP000637578"/>
    </source>
</evidence>
<proteinExistence type="predicted"/>
<keyword evidence="3" id="KW-0949">S-adenosyl-L-methionine</keyword>
<dbReference type="PANTHER" id="PTHR43464">
    <property type="entry name" value="METHYLTRANSFERASE"/>
    <property type="match status" value="1"/>
</dbReference>
<dbReference type="RefSeq" id="WP_189053226.1">
    <property type="nucleotide sequence ID" value="NZ_BMMK01000001.1"/>
</dbReference>
<dbReference type="GO" id="GO:0032259">
    <property type="term" value="P:methylation"/>
    <property type="evidence" value="ECO:0007669"/>
    <property type="project" value="UniProtKB-KW"/>
</dbReference>
<keyword evidence="6" id="KW-1185">Reference proteome</keyword>
<evidence type="ECO:0000313" key="5">
    <source>
        <dbReference type="EMBL" id="GGM36325.1"/>
    </source>
</evidence>
<dbReference type="CDD" id="cd02440">
    <property type="entry name" value="AdoMet_MTases"/>
    <property type="match status" value="1"/>
</dbReference>
<gene>
    <name evidence="5" type="ORF">GCM10012275_04480</name>
</gene>
<reference evidence="5" key="1">
    <citation type="journal article" date="2014" name="Int. J. Syst. Evol. Microbiol.">
        <title>Complete genome sequence of Corynebacterium casei LMG S-19264T (=DSM 44701T), isolated from a smear-ripened cheese.</title>
        <authorList>
            <consortium name="US DOE Joint Genome Institute (JGI-PGF)"/>
            <person name="Walter F."/>
            <person name="Albersmeier A."/>
            <person name="Kalinowski J."/>
            <person name="Ruckert C."/>
        </authorList>
    </citation>
    <scope>NUCLEOTIDE SEQUENCE</scope>
    <source>
        <strain evidence="5">CGMCC 4.5737</strain>
    </source>
</reference>